<keyword evidence="11" id="KW-1185">Reference proteome</keyword>
<dbReference type="SUPFAM" id="SSF144083">
    <property type="entry name" value="Magnesium transport protein CorA, transmembrane region"/>
    <property type="match status" value="1"/>
</dbReference>
<keyword evidence="4" id="KW-1003">Cell membrane</keyword>
<feature type="region of interest" description="Disordered" evidence="8">
    <location>
        <begin position="1"/>
        <end position="30"/>
    </location>
</feature>
<evidence type="ECO:0000256" key="8">
    <source>
        <dbReference type="SAM" id="MobiDB-lite"/>
    </source>
</evidence>
<evidence type="ECO:0000313" key="10">
    <source>
        <dbReference type="EMBL" id="CCF83983.1"/>
    </source>
</evidence>
<dbReference type="Proteomes" id="UP000004221">
    <property type="component" value="Unassembled WGS sequence"/>
</dbReference>
<comment type="caution">
    <text evidence="10">The sequence shown here is derived from an EMBL/GenBank/DDBJ whole genome shotgun (WGS) entry which is preliminary data.</text>
</comment>
<dbReference type="GO" id="GO:0000287">
    <property type="term" value="F:magnesium ion binding"/>
    <property type="evidence" value="ECO:0007669"/>
    <property type="project" value="TreeGrafter"/>
</dbReference>
<protein>
    <recommendedName>
        <fullName evidence="12">Mg2 transporter protein CorA family protein</fullName>
    </recommendedName>
</protein>
<name>I4EH21_9BACT</name>
<keyword evidence="3" id="KW-0813">Transport</keyword>
<gene>
    <name evidence="10" type="ORF">NITHO_2960005</name>
</gene>
<dbReference type="GO" id="GO:0015095">
    <property type="term" value="F:magnesium ion transmembrane transporter activity"/>
    <property type="evidence" value="ECO:0007669"/>
    <property type="project" value="TreeGrafter"/>
</dbReference>
<dbReference type="GO" id="GO:0050897">
    <property type="term" value="F:cobalt ion binding"/>
    <property type="evidence" value="ECO:0007669"/>
    <property type="project" value="TreeGrafter"/>
</dbReference>
<dbReference type="Pfam" id="PF01544">
    <property type="entry name" value="CorA"/>
    <property type="match status" value="1"/>
</dbReference>
<evidence type="ECO:0000256" key="6">
    <source>
        <dbReference type="ARBA" id="ARBA00022989"/>
    </source>
</evidence>
<feature type="transmembrane region" description="Helical" evidence="9">
    <location>
        <begin position="304"/>
        <end position="325"/>
    </location>
</feature>
<evidence type="ECO:0000256" key="3">
    <source>
        <dbReference type="ARBA" id="ARBA00022448"/>
    </source>
</evidence>
<dbReference type="InterPro" id="IPR045861">
    <property type="entry name" value="CorA_cytoplasmic_dom"/>
</dbReference>
<evidence type="ECO:0000256" key="5">
    <source>
        <dbReference type="ARBA" id="ARBA00022692"/>
    </source>
</evidence>
<reference evidence="10 11" key="1">
    <citation type="journal article" date="2012" name="ISME J.">
        <title>Nitrification expanded: discovery, physiology and genomics of a nitrite-oxidizing bacterium from the phylum Chloroflexi.</title>
        <authorList>
            <person name="Sorokin D.Y."/>
            <person name="Lucker S."/>
            <person name="Vejmelkova D."/>
            <person name="Kostrikina N.A."/>
            <person name="Kleerebezem R."/>
            <person name="Rijpstra W.I."/>
            <person name="Damste J.S."/>
            <person name="Le Paslier D."/>
            <person name="Muyzer G."/>
            <person name="Wagner M."/>
            <person name="van Loosdrecht M.C."/>
            <person name="Daims H."/>
        </authorList>
    </citation>
    <scope>NUCLEOTIDE SEQUENCE [LARGE SCALE GENOMIC DNA]</scope>
    <source>
        <strain evidence="11">none</strain>
    </source>
</reference>
<dbReference type="InterPro" id="IPR002523">
    <property type="entry name" value="MgTranspt_CorA/ZnTranspt_ZntB"/>
</dbReference>
<evidence type="ECO:0008006" key="12">
    <source>
        <dbReference type="Google" id="ProtNLM"/>
    </source>
</evidence>
<dbReference type="AlphaFoldDB" id="I4EH21"/>
<keyword evidence="6 9" id="KW-1133">Transmembrane helix</keyword>
<comment type="subcellular location">
    <subcellularLocation>
        <location evidence="1">Cell membrane</location>
        <topology evidence="1">Multi-pass membrane protein</topology>
    </subcellularLocation>
</comment>
<keyword evidence="7 9" id="KW-0472">Membrane</keyword>
<keyword evidence="5 9" id="KW-0812">Transmembrane</keyword>
<dbReference type="PANTHER" id="PTHR46494">
    <property type="entry name" value="CORA FAMILY METAL ION TRANSPORTER (EUROFUNG)"/>
    <property type="match status" value="1"/>
</dbReference>
<evidence type="ECO:0000256" key="4">
    <source>
        <dbReference type="ARBA" id="ARBA00022475"/>
    </source>
</evidence>
<dbReference type="InterPro" id="IPR045863">
    <property type="entry name" value="CorA_TM1_TM2"/>
</dbReference>
<dbReference type="EMBL" id="CAGS01000219">
    <property type="protein sequence ID" value="CCF83983.1"/>
    <property type="molecule type" value="Genomic_DNA"/>
</dbReference>
<evidence type="ECO:0000256" key="7">
    <source>
        <dbReference type="ARBA" id="ARBA00023136"/>
    </source>
</evidence>
<dbReference type="GO" id="GO:0015087">
    <property type="term" value="F:cobalt ion transmembrane transporter activity"/>
    <property type="evidence" value="ECO:0007669"/>
    <property type="project" value="TreeGrafter"/>
</dbReference>
<dbReference type="PANTHER" id="PTHR46494:SF1">
    <property type="entry name" value="CORA FAMILY METAL ION TRANSPORTER (EUROFUNG)"/>
    <property type="match status" value="1"/>
</dbReference>
<evidence type="ECO:0000256" key="1">
    <source>
        <dbReference type="ARBA" id="ARBA00004651"/>
    </source>
</evidence>
<comment type="similarity">
    <text evidence="2">Belongs to the CorA metal ion transporter (MIT) (TC 1.A.35) family.</text>
</comment>
<accession>I4EH21</accession>
<sequence>MERITGVARHSMADNKDGASARSGGPGGWRLTGDTDVAAARPICIRILARSATGQEKAQPIDPEDLEPALLVGDVVWADVLYPDPSAALLLSERLHLSPLTVEDCLLPVRMPKLDSLPDGDTFVAVFGVRLVEEDGPRLRANAVALVVAHQYLVSMRREPMPELEARLEALLGPRESLSELPAVLAHAAIDALVDRHLPTMLRAAEVAEELEERLDPQSERQSVEVLERLIVLRRDLLAFRRLGIAQQEVLRRLGRALPAVGPSLSDVADSQREAVETAAATCDYIDGAIEGYRLRREARTEIGIRRLTVLAAILGPLSLLIGLWEVKFPNIPGSTLPWGWFAFVFSLLLLALLSIGFVRRRGLL</sequence>
<dbReference type="GO" id="GO:0005886">
    <property type="term" value="C:plasma membrane"/>
    <property type="evidence" value="ECO:0007669"/>
    <property type="project" value="UniProtKB-SubCell"/>
</dbReference>
<dbReference type="SUPFAM" id="SSF143865">
    <property type="entry name" value="CorA soluble domain-like"/>
    <property type="match status" value="1"/>
</dbReference>
<proteinExistence type="inferred from homology"/>
<evidence type="ECO:0000256" key="2">
    <source>
        <dbReference type="ARBA" id="ARBA00009765"/>
    </source>
</evidence>
<dbReference type="Gene3D" id="3.30.460.20">
    <property type="entry name" value="CorA soluble domain-like"/>
    <property type="match status" value="1"/>
</dbReference>
<organism evidence="10 11">
    <name type="scientific">Nitrolancea hollandica Lb</name>
    <dbReference type="NCBI Taxonomy" id="1129897"/>
    <lineage>
        <taxon>Bacteria</taxon>
        <taxon>Pseudomonadati</taxon>
        <taxon>Thermomicrobiota</taxon>
        <taxon>Thermomicrobia</taxon>
        <taxon>Sphaerobacterales</taxon>
        <taxon>Sphaerobacterineae</taxon>
        <taxon>Sphaerobacteraceae</taxon>
        <taxon>Nitrolancea</taxon>
    </lineage>
</organism>
<evidence type="ECO:0000256" key="9">
    <source>
        <dbReference type="SAM" id="Phobius"/>
    </source>
</evidence>
<evidence type="ECO:0000313" key="11">
    <source>
        <dbReference type="Proteomes" id="UP000004221"/>
    </source>
</evidence>
<dbReference type="Gene3D" id="1.20.58.340">
    <property type="entry name" value="Magnesium transport protein CorA, transmembrane region"/>
    <property type="match status" value="2"/>
</dbReference>
<feature type="transmembrane region" description="Helical" evidence="9">
    <location>
        <begin position="337"/>
        <end position="359"/>
    </location>
</feature>